<feature type="domain" description="APS kinase" evidence="11">
    <location>
        <begin position="26"/>
        <end position="176"/>
    </location>
</feature>
<dbReference type="InterPro" id="IPR002891">
    <property type="entry name" value="APS"/>
</dbReference>
<accession>A0A1S2LDC0</accession>
<keyword evidence="9" id="KW-0597">Phosphoprotein</keyword>
<dbReference type="GO" id="GO:0070814">
    <property type="term" value="P:hydrogen sulfide biosynthetic process"/>
    <property type="evidence" value="ECO:0007669"/>
    <property type="project" value="UniProtKB-UniRule"/>
</dbReference>
<evidence type="ECO:0000256" key="5">
    <source>
        <dbReference type="ARBA" id="ARBA00022679"/>
    </source>
</evidence>
<feature type="binding site" evidence="9">
    <location>
        <begin position="34"/>
        <end position="41"/>
    </location>
    <ligand>
        <name>ATP</name>
        <dbReference type="ChEBI" id="CHEBI:30616"/>
    </ligand>
</feature>
<comment type="catalytic activity">
    <reaction evidence="1 9 10">
        <text>adenosine 5'-phosphosulfate + ATP = 3'-phosphoadenylyl sulfate + ADP + H(+)</text>
        <dbReference type="Rhea" id="RHEA:24152"/>
        <dbReference type="ChEBI" id="CHEBI:15378"/>
        <dbReference type="ChEBI" id="CHEBI:30616"/>
        <dbReference type="ChEBI" id="CHEBI:58243"/>
        <dbReference type="ChEBI" id="CHEBI:58339"/>
        <dbReference type="ChEBI" id="CHEBI:456216"/>
        <dbReference type="EC" id="2.7.1.25"/>
    </reaction>
</comment>
<dbReference type="HAMAP" id="MF_00065">
    <property type="entry name" value="Adenylyl_sulf_kinase"/>
    <property type="match status" value="1"/>
</dbReference>
<dbReference type="InterPro" id="IPR027417">
    <property type="entry name" value="P-loop_NTPase"/>
</dbReference>
<dbReference type="GO" id="GO:0005524">
    <property type="term" value="F:ATP binding"/>
    <property type="evidence" value="ECO:0007669"/>
    <property type="project" value="UniProtKB-UniRule"/>
</dbReference>
<dbReference type="EC" id="2.7.1.25" evidence="9 10"/>
<dbReference type="Pfam" id="PF01583">
    <property type="entry name" value="APS_kinase"/>
    <property type="match status" value="1"/>
</dbReference>
<dbReference type="NCBIfam" id="NF003013">
    <property type="entry name" value="PRK03846.1"/>
    <property type="match status" value="1"/>
</dbReference>
<comment type="similarity">
    <text evidence="4 9 10">Belongs to the APS kinase family.</text>
</comment>
<dbReference type="PANTHER" id="PTHR11055">
    <property type="entry name" value="BIFUNCTIONAL 3'-PHOSPHOADENOSINE 5'-PHOSPHOSULFATE SYNTHASE"/>
    <property type="match status" value="1"/>
</dbReference>
<comment type="caution">
    <text evidence="12">The sequence shown here is derived from an EMBL/GenBank/DDBJ whole genome shotgun (WGS) entry which is preliminary data.</text>
</comment>
<dbReference type="EMBL" id="MLQR01000050">
    <property type="protein sequence ID" value="OIJ10391.1"/>
    <property type="molecule type" value="Genomic_DNA"/>
</dbReference>
<gene>
    <name evidence="9" type="primary">cysC</name>
    <name evidence="12" type="ORF">BKP37_17770</name>
</gene>
<protein>
    <recommendedName>
        <fullName evidence="9 10">Adenylyl-sulfate kinase</fullName>
        <ecNumber evidence="9 10">2.7.1.25</ecNumber>
    </recommendedName>
    <alternativeName>
        <fullName evidence="9">APS kinase</fullName>
    </alternativeName>
    <alternativeName>
        <fullName evidence="9">ATP adenosine-5'-phosphosulfate 3'-phosphotransferase</fullName>
    </alternativeName>
    <alternativeName>
        <fullName evidence="9">Adenosine-5'-phosphosulfate kinase</fullName>
    </alternativeName>
</protein>
<dbReference type="PANTHER" id="PTHR11055:SF1">
    <property type="entry name" value="PAPS SYNTHETASE, ISOFORM D"/>
    <property type="match status" value="1"/>
</dbReference>
<evidence type="ECO:0000313" key="12">
    <source>
        <dbReference type="EMBL" id="OIJ10391.1"/>
    </source>
</evidence>
<organism evidence="12 13">
    <name type="scientific">Anaerobacillus alkalilacustris</name>
    <dbReference type="NCBI Taxonomy" id="393763"/>
    <lineage>
        <taxon>Bacteria</taxon>
        <taxon>Bacillati</taxon>
        <taxon>Bacillota</taxon>
        <taxon>Bacilli</taxon>
        <taxon>Bacillales</taxon>
        <taxon>Bacillaceae</taxon>
        <taxon>Anaerobacillus</taxon>
    </lineage>
</organism>
<dbReference type="GO" id="GO:0004020">
    <property type="term" value="F:adenylylsulfate kinase activity"/>
    <property type="evidence" value="ECO:0007669"/>
    <property type="project" value="UniProtKB-UniRule"/>
</dbReference>
<keyword evidence="13" id="KW-1185">Reference proteome</keyword>
<evidence type="ECO:0000313" key="13">
    <source>
        <dbReference type="Proteomes" id="UP000179524"/>
    </source>
</evidence>
<evidence type="ECO:0000256" key="9">
    <source>
        <dbReference type="HAMAP-Rule" id="MF_00065"/>
    </source>
</evidence>
<dbReference type="UniPathway" id="UPA00140">
    <property type="reaction ID" value="UER00205"/>
</dbReference>
<keyword evidence="5 9" id="KW-0808">Transferase</keyword>
<evidence type="ECO:0000256" key="7">
    <source>
        <dbReference type="ARBA" id="ARBA00022777"/>
    </source>
</evidence>
<dbReference type="CDD" id="cd02027">
    <property type="entry name" value="APSK"/>
    <property type="match status" value="1"/>
</dbReference>
<dbReference type="NCBIfam" id="TIGR00455">
    <property type="entry name" value="apsK"/>
    <property type="match status" value="1"/>
</dbReference>
<comment type="pathway">
    <text evidence="3 9 10">Sulfur metabolism; hydrogen sulfide biosynthesis; sulfite from sulfate: step 2/3.</text>
</comment>
<evidence type="ECO:0000256" key="10">
    <source>
        <dbReference type="RuleBase" id="RU004347"/>
    </source>
</evidence>
<evidence type="ECO:0000256" key="6">
    <source>
        <dbReference type="ARBA" id="ARBA00022741"/>
    </source>
</evidence>
<dbReference type="SUPFAM" id="SSF52540">
    <property type="entry name" value="P-loop containing nucleoside triphosphate hydrolases"/>
    <property type="match status" value="1"/>
</dbReference>
<dbReference type="FunFam" id="3.40.50.300:FF:000212">
    <property type="entry name" value="Adenylyl-sulfate kinase"/>
    <property type="match status" value="1"/>
</dbReference>
<keyword evidence="7 9" id="KW-0418">Kinase</keyword>
<reference evidence="12 13" key="1">
    <citation type="submission" date="2016-10" db="EMBL/GenBank/DDBJ databases">
        <title>Draft genome sequences of four alkaliphilic bacteria belonging to the Anaerobacillus genus.</title>
        <authorList>
            <person name="Bassil N.M."/>
            <person name="Lloyd J.R."/>
        </authorList>
    </citation>
    <scope>NUCLEOTIDE SEQUENCE [LARGE SCALE GENOMIC DNA]</scope>
    <source>
        <strain evidence="12 13">DSM 18345</strain>
    </source>
</reference>
<dbReference type="GO" id="GO:0000103">
    <property type="term" value="P:sulfate assimilation"/>
    <property type="evidence" value="ECO:0007669"/>
    <property type="project" value="UniProtKB-UniRule"/>
</dbReference>
<dbReference type="OrthoDB" id="9804504at2"/>
<dbReference type="Proteomes" id="UP000179524">
    <property type="component" value="Unassembled WGS sequence"/>
</dbReference>
<dbReference type="InterPro" id="IPR059117">
    <property type="entry name" value="APS_kinase_dom"/>
</dbReference>
<feature type="active site" description="Phosphoserine intermediate" evidence="9">
    <location>
        <position position="108"/>
    </location>
</feature>
<dbReference type="AlphaFoldDB" id="A0A1S2LDC0"/>
<comment type="function">
    <text evidence="2 9 10">Catalyzes the synthesis of activated sulfate.</text>
</comment>
<evidence type="ECO:0000256" key="4">
    <source>
        <dbReference type="ARBA" id="ARBA00007008"/>
    </source>
</evidence>
<evidence type="ECO:0000256" key="8">
    <source>
        <dbReference type="ARBA" id="ARBA00022840"/>
    </source>
</evidence>
<dbReference type="RefSeq" id="WP_071310964.1">
    <property type="nucleotide sequence ID" value="NZ_MLQR01000050.1"/>
</dbReference>
<evidence type="ECO:0000256" key="1">
    <source>
        <dbReference type="ARBA" id="ARBA00001823"/>
    </source>
</evidence>
<evidence type="ECO:0000256" key="3">
    <source>
        <dbReference type="ARBA" id="ARBA00004806"/>
    </source>
</evidence>
<evidence type="ECO:0000259" key="11">
    <source>
        <dbReference type="Pfam" id="PF01583"/>
    </source>
</evidence>
<dbReference type="Gene3D" id="3.40.50.300">
    <property type="entry name" value="P-loop containing nucleotide triphosphate hydrolases"/>
    <property type="match status" value="1"/>
</dbReference>
<name>A0A1S2LDC0_9BACI</name>
<keyword evidence="8 9" id="KW-0067">ATP-binding</keyword>
<sequence length="200" mass="22774">MENNSNIKWYKQSVTKLDRQKANNHKSFVIWFTGLSGSGKSTIANALEIELFKREVKTFCLDGDNVRHGLNKNLGFSDEDRRENIRRIAEVAKLIVDAGVVVLVSVISPFSEDRNEARKLLGNDEFFEVFVKCPLEVCEKRDPKGLYKKARAGHIKQFTGISQRYEQPTNPDLTIDTSKLTVNESVTTILSFLNKHLEIN</sequence>
<proteinExistence type="inferred from homology"/>
<keyword evidence="6 9" id="KW-0547">Nucleotide-binding</keyword>
<dbReference type="NCBIfam" id="NF004041">
    <property type="entry name" value="PRK05541.1"/>
    <property type="match status" value="1"/>
</dbReference>
<evidence type="ECO:0000256" key="2">
    <source>
        <dbReference type="ARBA" id="ARBA00002632"/>
    </source>
</evidence>